<dbReference type="SUPFAM" id="SSF116842">
    <property type="entry name" value="XseB-like"/>
    <property type="match status" value="1"/>
</dbReference>
<name>A0ABW8DAV2_9GAMM</name>
<dbReference type="EMBL" id="JBGORX010000009">
    <property type="protein sequence ID" value="MFJ1269828.1"/>
    <property type="molecule type" value="Genomic_DNA"/>
</dbReference>
<keyword evidence="4 6" id="KW-0378">Hydrolase</keyword>
<proteinExistence type="inferred from homology"/>
<evidence type="ECO:0000256" key="2">
    <source>
        <dbReference type="ARBA" id="ARBA00022490"/>
    </source>
</evidence>
<evidence type="ECO:0000256" key="6">
    <source>
        <dbReference type="HAMAP-Rule" id="MF_00337"/>
    </source>
</evidence>
<dbReference type="RefSeq" id="WP_400188642.1">
    <property type="nucleotide sequence ID" value="NZ_JBGORX010000009.1"/>
</dbReference>
<keyword evidence="8" id="KW-1185">Reference proteome</keyword>
<organism evidence="7 8">
    <name type="scientific">Legionella lytica</name>
    <dbReference type="NCBI Taxonomy" id="96232"/>
    <lineage>
        <taxon>Bacteria</taxon>
        <taxon>Pseudomonadati</taxon>
        <taxon>Pseudomonadota</taxon>
        <taxon>Gammaproteobacteria</taxon>
        <taxon>Legionellales</taxon>
        <taxon>Legionellaceae</taxon>
        <taxon>Legionella</taxon>
    </lineage>
</organism>
<evidence type="ECO:0000256" key="1">
    <source>
        <dbReference type="ARBA" id="ARBA00009998"/>
    </source>
</evidence>
<comment type="catalytic activity">
    <reaction evidence="6">
        <text>Exonucleolytic cleavage in either 5'- to 3'- or 3'- to 5'-direction to yield nucleoside 5'-phosphates.</text>
        <dbReference type="EC" id="3.1.11.6"/>
    </reaction>
</comment>
<dbReference type="PIRSF" id="PIRSF006488">
    <property type="entry name" value="Exonuc_VII_S"/>
    <property type="match status" value="1"/>
</dbReference>
<dbReference type="HAMAP" id="MF_00337">
    <property type="entry name" value="Exonuc_7_S"/>
    <property type="match status" value="1"/>
</dbReference>
<sequence length="76" mass="8654">MSKDIHFEQSIGELEEIVRQLEKGELTLEDSLKQFEKGISLARRCQDVLQQAEQKIEILTTAQSSAEPFSDDELSD</sequence>
<evidence type="ECO:0000256" key="3">
    <source>
        <dbReference type="ARBA" id="ARBA00022722"/>
    </source>
</evidence>
<evidence type="ECO:0000256" key="5">
    <source>
        <dbReference type="ARBA" id="ARBA00022839"/>
    </source>
</evidence>
<protein>
    <recommendedName>
        <fullName evidence="6">Exodeoxyribonuclease 7 small subunit</fullName>
        <ecNumber evidence="6">3.1.11.6</ecNumber>
    </recommendedName>
    <alternativeName>
        <fullName evidence="6">Exodeoxyribonuclease VII small subunit</fullName>
        <shortName evidence="6">Exonuclease VII small subunit</shortName>
    </alternativeName>
</protein>
<keyword evidence="2 6" id="KW-0963">Cytoplasm</keyword>
<accession>A0ABW8DAV2</accession>
<evidence type="ECO:0000313" key="7">
    <source>
        <dbReference type="EMBL" id="MFJ1269828.1"/>
    </source>
</evidence>
<reference evidence="7 8" key="1">
    <citation type="submission" date="2024-08" db="EMBL/GenBank/DDBJ databases">
        <title>Draft Genome Sequence of Legionella lytica strain DSB2004, Isolated From a Fire Sprinkler System.</title>
        <authorList>
            <person name="Everhart A.D."/>
            <person name="Kidane D.T."/>
            <person name="Farone A.L."/>
            <person name="Farone M.B."/>
        </authorList>
    </citation>
    <scope>NUCLEOTIDE SEQUENCE [LARGE SCALE GENOMIC DNA]</scope>
    <source>
        <strain evidence="7 8">DSB2004</strain>
    </source>
</reference>
<dbReference type="Pfam" id="PF02609">
    <property type="entry name" value="Exonuc_VII_S"/>
    <property type="match status" value="1"/>
</dbReference>
<keyword evidence="3 6" id="KW-0540">Nuclease</keyword>
<dbReference type="NCBIfam" id="NF002140">
    <property type="entry name" value="PRK00977.1-4"/>
    <property type="match status" value="1"/>
</dbReference>
<comment type="subunit">
    <text evidence="6">Heterooligomer composed of large and small subunits.</text>
</comment>
<dbReference type="EC" id="3.1.11.6" evidence="6"/>
<dbReference type="InterPro" id="IPR003761">
    <property type="entry name" value="Exonuc_VII_S"/>
</dbReference>
<dbReference type="PANTHER" id="PTHR34137">
    <property type="entry name" value="EXODEOXYRIBONUCLEASE 7 SMALL SUBUNIT"/>
    <property type="match status" value="1"/>
</dbReference>
<gene>
    <name evidence="6" type="primary">xseB</name>
    <name evidence="7" type="ORF">ACD661_14795</name>
</gene>
<keyword evidence="5 6" id="KW-0269">Exonuclease</keyword>
<dbReference type="NCBIfam" id="TIGR01280">
    <property type="entry name" value="xseB"/>
    <property type="match status" value="1"/>
</dbReference>
<dbReference type="GO" id="GO:0008855">
    <property type="term" value="F:exodeoxyribonuclease VII activity"/>
    <property type="evidence" value="ECO:0007669"/>
    <property type="project" value="UniProtKB-EC"/>
</dbReference>
<comment type="subcellular location">
    <subcellularLocation>
        <location evidence="6">Cytoplasm</location>
    </subcellularLocation>
</comment>
<evidence type="ECO:0000313" key="8">
    <source>
        <dbReference type="Proteomes" id="UP001615550"/>
    </source>
</evidence>
<comment type="similarity">
    <text evidence="1 6">Belongs to the XseB family.</text>
</comment>
<comment type="caution">
    <text evidence="7">The sequence shown here is derived from an EMBL/GenBank/DDBJ whole genome shotgun (WGS) entry which is preliminary data.</text>
</comment>
<evidence type="ECO:0000256" key="4">
    <source>
        <dbReference type="ARBA" id="ARBA00022801"/>
    </source>
</evidence>
<dbReference type="PANTHER" id="PTHR34137:SF1">
    <property type="entry name" value="EXODEOXYRIBONUCLEASE 7 SMALL SUBUNIT"/>
    <property type="match status" value="1"/>
</dbReference>
<dbReference type="NCBIfam" id="NF002139">
    <property type="entry name" value="PRK00977.1-3"/>
    <property type="match status" value="1"/>
</dbReference>
<dbReference type="Gene3D" id="1.10.287.1040">
    <property type="entry name" value="Exonuclease VII, small subunit"/>
    <property type="match status" value="1"/>
</dbReference>
<dbReference type="InterPro" id="IPR037004">
    <property type="entry name" value="Exonuc_VII_ssu_sf"/>
</dbReference>
<dbReference type="Proteomes" id="UP001615550">
    <property type="component" value="Unassembled WGS sequence"/>
</dbReference>
<comment type="function">
    <text evidence="6">Bidirectionally degrades single-stranded DNA into large acid-insoluble oligonucleotides, which are then degraded further into small acid-soluble oligonucleotides.</text>
</comment>